<proteinExistence type="predicted"/>
<gene>
    <name evidence="3" type="ORF">DI626_06740</name>
</gene>
<evidence type="ECO:0000259" key="2">
    <source>
        <dbReference type="Pfam" id="PF08511"/>
    </source>
</evidence>
<dbReference type="SUPFAM" id="SSF46689">
    <property type="entry name" value="Homeodomain-like"/>
    <property type="match status" value="1"/>
</dbReference>
<feature type="domain" description="COQ9 C-terminal" evidence="2">
    <location>
        <begin position="142"/>
        <end position="208"/>
    </location>
</feature>
<protein>
    <submittedName>
        <fullName evidence="3">TetR family transcriptional regulator</fullName>
    </submittedName>
</protein>
<feature type="compositionally biased region" description="Basic residues" evidence="1">
    <location>
        <begin position="1"/>
        <end position="17"/>
    </location>
</feature>
<dbReference type="InterPro" id="IPR013718">
    <property type="entry name" value="COQ9_C"/>
</dbReference>
<evidence type="ECO:0000313" key="3">
    <source>
        <dbReference type="EMBL" id="PZO86408.1"/>
    </source>
</evidence>
<evidence type="ECO:0000313" key="4">
    <source>
        <dbReference type="Proteomes" id="UP000249557"/>
    </source>
</evidence>
<accession>A0A2W5BXF4</accession>
<dbReference type="InterPro" id="IPR009057">
    <property type="entry name" value="Homeodomain-like_sf"/>
</dbReference>
<dbReference type="Pfam" id="PF08511">
    <property type="entry name" value="COQ9"/>
    <property type="match status" value="1"/>
</dbReference>
<dbReference type="Proteomes" id="UP000249557">
    <property type="component" value="Unassembled WGS sequence"/>
</dbReference>
<feature type="region of interest" description="Disordered" evidence="1">
    <location>
        <begin position="1"/>
        <end position="23"/>
    </location>
</feature>
<dbReference type="AlphaFoldDB" id="A0A2W5BXF4"/>
<sequence>MAAKKQKSSAKSPKKAAGKPVSGVPAVKEVSLKERAVSAALSLSATLGWDLITMTDIADETGASLAELSDLFDDKGDILTAYGRMIDREMLKAAGTPDNSVSERDRLFDIIMTRFDVVNRDRAAVVSILHSFRADPKQAVISLPHLGRSMAWVLEAAGIEANGFKGAARLAGLTAVYVAVTREWLSDDSADMAKTMAALDKNLERAERAANFLSL</sequence>
<comment type="caution">
    <text evidence="3">The sequence shown here is derived from an EMBL/GenBank/DDBJ whole genome shotgun (WGS) entry which is preliminary data.</text>
</comment>
<evidence type="ECO:0000256" key="1">
    <source>
        <dbReference type="SAM" id="MobiDB-lite"/>
    </source>
</evidence>
<name>A0A2W5BXF4_9BACT</name>
<dbReference type="EMBL" id="QFNK01000123">
    <property type="protein sequence ID" value="PZO86408.1"/>
    <property type="molecule type" value="Genomic_DNA"/>
</dbReference>
<organism evidence="3 4">
    <name type="scientific">Micavibrio aeruginosavorus</name>
    <dbReference type="NCBI Taxonomy" id="349221"/>
    <lineage>
        <taxon>Bacteria</taxon>
        <taxon>Pseudomonadati</taxon>
        <taxon>Bdellovibrionota</taxon>
        <taxon>Bdellovibrionia</taxon>
        <taxon>Bdellovibrionales</taxon>
        <taxon>Pseudobdellovibrionaceae</taxon>
        <taxon>Micavibrio</taxon>
    </lineage>
</organism>
<dbReference type="Gene3D" id="1.10.357.10">
    <property type="entry name" value="Tetracycline Repressor, domain 2"/>
    <property type="match status" value="1"/>
</dbReference>
<reference evidence="3 4" key="1">
    <citation type="submission" date="2017-08" db="EMBL/GenBank/DDBJ databases">
        <title>Infants hospitalized years apart are colonized by the same room-sourced microbial strains.</title>
        <authorList>
            <person name="Brooks B."/>
            <person name="Olm M.R."/>
            <person name="Firek B.A."/>
            <person name="Baker R."/>
            <person name="Thomas B.C."/>
            <person name="Morowitz M.J."/>
            <person name="Banfield J.F."/>
        </authorList>
    </citation>
    <scope>NUCLEOTIDE SEQUENCE [LARGE SCALE GENOMIC DNA]</scope>
    <source>
        <strain evidence="3">S2_018_000_R2_104</strain>
    </source>
</reference>